<gene>
    <name evidence="1" type="ORF">B0I35DRAFT_425167</name>
</gene>
<accession>A0A8K0T2G8</accession>
<organism evidence="1 2">
    <name type="scientific">Stachybotrys elegans</name>
    <dbReference type="NCBI Taxonomy" id="80388"/>
    <lineage>
        <taxon>Eukaryota</taxon>
        <taxon>Fungi</taxon>
        <taxon>Dikarya</taxon>
        <taxon>Ascomycota</taxon>
        <taxon>Pezizomycotina</taxon>
        <taxon>Sordariomycetes</taxon>
        <taxon>Hypocreomycetidae</taxon>
        <taxon>Hypocreales</taxon>
        <taxon>Stachybotryaceae</taxon>
        <taxon>Stachybotrys</taxon>
    </lineage>
</organism>
<comment type="caution">
    <text evidence="1">The sequence shown here is derived from an EMBL/GenBank/DDBJ whole genome shotgun (WGS) entry which is preliminary data.</text>
</comment>
<evidence type="ECO:0000313" key="2">
    <source>
        <dbReference type="Proteomes" id="UP000813444"/>
    </source>
</evidence>
<name>A0A8K0T2G8_9HYPO</name>
<reference evidence="1" key="1">
    <citation type="journal article" date="2021" name="Nat. Commun.">
        <title>Genetic determinants of endophytism in the Arabidopsis root mycobiome.</title>
        <authorList>
            <person name="Mesny F."/>
            <person name="Miyauchi S."/>
            <person name="Thiergart T."/>
            <person name="Pickel B."/>
            <person name="Atanasova L."/>
            <person name="Karlsson M."/>
            <person name="Huettel B."/>
            <person name="Barry K.W."/>
            <person name="Haridas S."/>
            <person name="Chen C."/>
            <person name="Bauer D."/>
            <person name="Andreopoulos W."/>
            <person name="Pangilinan J."/>
            <person name="LaButti K."/>
            <person name="Riley R."/>
            <person name="Lipzen A."/>
            <person name="Clum A."/>
            <person name="Drula E."/>
            <person name="Henrissat B."/>
            <person name="Kohler A."/>
            <person name="Grigoriev I.V."/>
            <person name="Martin F.M."/>
            <person name="Hacquard S."/>
        </authorList>
    </citation>
    <scope>NUCLEOTIDE SEQUENCE</scope>
    <source>
        <strain evidence="1">MPI-CAGE-CH-0235</strain>
    </source>
</reference>
<evidence type="ECO:0000313" key="1">
    <source>
        <dbReference type="EMBL" id="KAH7324896.1"/>
    </source>
</evidence>
<dbReference type="Proteomes" id="UP000813444">
    <property type="component" value="Unassembled WGS sequence"/>
</dbReference>
<protein>
    <submittedName>
        <fullName evidence="1">Uncharacterized protein</fullName>
    </submittedName>
</protein>
<dbReference type="EMBL" id="JAGPNK010000003">
    <property type="protein sequence ID" value="KAH7324896.1"/>
    <property type="molecule type" value="Genomic_DNA"/>
</dbReference>
<keyword evidence="2" id="KW-1185">Reference proteome</keyword>
<proteinExistence type="predicted"/>
<sequence>MLPRPPVISGRIGNAIQHVRRWTHPSIDVHSYPAIVQPARCRKNQLRRFLVVHVCVVEIGLVFT</sequence>
<dbReference type="AlphaFoldDB" id="A0A8K0T2G8"/>